<reference evidence="7" key="2">
    <citation type="submission" date="2012-04" db="EMBL/GenBank/DDBJ databases">
        <title>Complete genome sequence of Providencia stuartii clinical isolate MRSN 2154.</title>
        <authorList>
            <person name="Clifford R.J."/>
            <person name="Hang J."/>
            <person name="Riley M.C."/>
            <person name="Onmus-Leone F."/>
            <person name="Kuschner R.A."/>
            <person name="Lesho E.P."/>
            <person name="Waterman P.E."/>
        </authorList>
    </citation>
    <scope>NUCLEOTIDE SEQUENCE [LARGE SCALE GENOMIC DNA]</scope>
    <source>
        <strain evidence="7">MRSN 2154</strain>
    </source>
</reference>
<reference evidence="6 7" key="1">
    <citation type="journal article" date="2012" name="J. Bacteriol.">
        <title>Complete Genome Sequence of Providencia stuartii Clinical Isolate MRSN 2154.</title>
        <authorList>
            <person name="Clifford R.J."/>
            <person name="Hang J."/>
            <person name="Riley M.C."/>
            <person name="Onmus-Leone F."/>
            <person name="Kuschner R.A."/>
            <person name="Lesho E.P."/>
            <person name="Waterman P.E."/>
        </authorList>
    </citation>
    <scope>NUCLEOTIDE SEQUENCE [LARGE SCALE GENOMIC DNA]</scope>
    <source>
        <strain evidence="6 7">MRSN 2154</strain>
    </source>
</reference>
<dbReference type="InterPro" id="IPR005632">
    <property type="entry name" value="Chaperone_Skp"/>
</dbReference>
<dbReference type="GO" id="GO:0050821">
    <property type="term" value="P:protein stabilization"/>
    <property type="evidence" value="ECO:0007669"/>
    <property type="project" value="TreeGrafter"/>
</dbReference>
<evidence type="ECO:0000256" key="5">
    <source>
        <dbReference type="SAM" id="SignalP"/>
    </source>
</evidence>
<dbReference type="EMBL" id="CP003488">
    <property type="protein sequence ID" value="AFH94838.1"/>
    <property type="molecule type" value="Genomic_DNA"/>
</dbReference>
<dbReference type="InterPro" id="IPR024930">
    <property type="entry name" value="Skp_dom_sf"/>
</dbReference>
<dbReference type="RefSeq" id="WP_004916764.1">
    <property type="nucleotide sequence ID" value="NC_017731.1"/>
</dbReference>
<keyword evidence="4" id="KW-0175">Coiled coil</keyword>
<accession>A0A140NQB0</accession>
<protein>
    <recommendedName>
        <fullName evidence="1">Chaperone protein Skp</fullName>
    </recommendedName>
</protein>
<dbReference type="HOGENOM" id="CLU_101388_2_0_6"/>
<dbReference type="OrthoDB" id="7061584at2"/>
<keyword evidence="2 5" id="KW-0732">Signal</keyword>
<dbReference type="AlphaFoldDB" id="A0A140NQB0"/>
<name>A0A140NQB0_PROSM</name>
<dbReference type="PIRSF" id="PIRSF002094">
    <property type="entry name" value="OMP26_Skp"/>
    <property type="match status" value="1"/>
</dbReference>
<evidence type="ECO:0000313" key="6">
    <source>
        <dbReference type="EMBL" id="AFH94838.1"/>
    </source>
</evidence>
<proteinExistence type="inferred from homology"/>
<dbReference type="PATRIC" id="fig|1157951.4.peg.3034"/>
<sequence>MKKLLCAAGVTLALAMSAGAYADKIAVVNVGEIFQKMPAREAVAKQLESEFKSRATELQNLEKDLQSRVEKLRRDGATMKQSEREKQEKELMAKRDQFAEKAQKFEEDNRRRQMEERNKILSRIQDSIKSVAAKEGYDVVIDANAVAYAKDSVDITSKVQKQVK</sequence>
<dbReference type="Pfam" id="PF03938">
    <property type="entry name" value="OmpH"/>
    <property type="match status" value="1"/>
</dbReference>
<evidence type="ECO:0000256" key="4">
    <source>
        <dbReference type="SAM" id="Coils"/>
    </source>
</evidence>
<evidence type="ECO:0000313" key="7">
    <source>
        <dbReference type="Proteomes" id="UP000005012"/>
    </source>
</evidence>
<evidence type="ECO:0000256" key="3">
    <source>
        <dbReference type="PIRNR" id="PIRNR002094"/>
    </source>
</evidence>
<dbReference type="GO" id="GO:0005829">
    <property type="term" value="C:cytosol"/>
    <property type="evidence" value="ECO:0007669"/>
    <property type="project" value="TreeGrafter"/>
</dbReference>
<dbReference type="SUPFAM" id="SSF111384">
    <property type="entry name" value="OmpH-like"/>
    <property type="match status" value="1"/>
</dbReference>
<feature type="chain" id="PRO_5007303806" description="Chaperone protein Skp" evidence="5">
    <location>
        <begin position="23"/>
        <end position="164"/>
    </location>
</feature>
<dbReference type="SMART" id="SM00935">
    <property type="entry name" value="OmpH"/>
    <property type="match status" value="1"/>
</dbReference>
<organism evidence="6 7">
    <name type="scientific">Providencia stuartii (strain MRSN 2154)</name>
    <dbReference type="NCBI Taxonomy" id="1157951"/>
    <lineage>
        <taxon>Bacteria</taxon>
        <taxon>Pseudomonadati</taxon>
        <taxon>Pseudomonadota</taxon>
        <taxon>Gammaproteobacteria</taxon>
        <taxon>Enterobacterales</taxon>
        <taxon>Morganellaceae</taxon>
        <taxon>Providencia</taxon>
    </lineage>
</organism>
<evidence type="ECO:0000256" key="2">
    <source>
        <dbReference type="ARBA" id="ARBA00022729"/>
    </source>
</evidence>
<dbReference type="Gene3D" id="3.30.910.20">
    <property type="entry name" value="Skp domain"/>
    <property type="match status" value="1"/>
</dbReference>
<dbReference type="KEGG" id="psi:S70_15060"/>
<dbReference type="GeneID" id="93520352"/>
<dbReference type="GO" id="GO:0051082">
    <property type="term" value="F:unfolded protein binding"/>
    <property type="evidence" value="ECO:0007669"/>
    <property type="project" value="InterPro"/>
</dbReference>
<feature type="signal peptide" evidence="5">
    <location>
        <begin position="1"/>
        <end position="22"/>
    </location>
</feature>
<dbReference type="NCBIfam" id="NF008047">
    <property type="entry name" value="PRK10780.1"/>
    <property type="match status" value="1"/>
</dbReference>
<dbReference type="PANTHER" id="PTHR35089">
    <property type="entry name" value="CHAPERONE PROTEIN SKP"/>
    <property type="match status" value="1"/>
</dbReference>
<comment type="similarity">
    <text evidence="3">Belongs to the skp family.</text>
</comment>
<evidence type="ECO:0000256" key="1">
    <source>
        <dbReference type="ARBA" id="ARBA00018026"/>
    </source>
</evidence>
<dbReference type="PANTHER" id="PTHR35089:SF1">
    <property type="entry name" value="CHAPERONE PROTEIN SKP"/>
    <property type="match status" value="1"/>
</dbReference>
<dbReference type="Proteomes" id="UP000005012">
    <property type="component" value="Chromosome"/>
</dbReference>
<feature type="coiled-coil region" evidence="4">
    <location>
        <begin position="44"/>
        <end position="108"/>
    </location>
</feature>
<gene>
    <name evidence="6" type="ordered locus">S70_15060</name>
</gene>